<sequence>MRLRKIFYAIFTALFILVVLSFASCKQSKLTILKPGVESASLLGGYKENIEDGIYGDLNITGGGTTITITNGNGSNTYKYVGKVGTNEKGKVGKYEDTNADDTNKNKYLLVIQEEDSTTAIGATKRGAEAIEKAFDTFGEEKSLLIAMDMQKEEYQNADGSPNTDKIADKYKMTDLEKQKMRNYFSGLNKNDFGDPKKYDKTS</sequence>
<protein>
    <recommendedName>
        <fullName evidence="3">Lipoprotein</fullName>
    </recommendedName>
</protein>
<dbReference type="Proteomes" id="UP000310168">
    <property type="component" value="Unassembled WGS sequence"/>
</dbReference>
<evidence type="ECO:0000313" key="1">
    <source>
        <dbReference type="EMBL" id="TKZ35813.1"/>
    </source>
</evidence>
<keyword evidence="2" id="KW-1185">Reference proteome</keyword>
<proteinExistence type="predicted"/>
<accession>A0ABY2TTM7</accession>
<comment type="caution">
    <text evidence="1">The sequence shown here is derived from an EMBL/GenBank/DDBJ whole genome shotgun (WGS) entry which is preliminary data.</text>
</comment>
<name>A0ABY2TTM7_9SPIR</name>
<organism evidence="1 2">
    <name type="scientific">Brachyspira catarrhinii</name>
    <dbReference type="NCBI Taxonomy" id="2528966"/>
    <lineage>
        <taxon>Bacteria</taxon>
        <taxon>Pseudomonadati</taxon>
        <taxon>Spirochaetota</taxon>
        <taxon>Spirochaetia</taxon>
        <taxon>Brachyspirales</taxon>
        <taxon>Brachyspiraceae</taxon>
        <taxon>Brachyspira</taxon>
    </lineage>
</organism>
<reference evidence="1 2" key="1">
    <citation type="journal article" date="2019" name="Anaerobe">
        <title>Brachyspira catarrhinii sp. nov., an anaerobic intestinal spirochaete isolated from vervet monkeys may have been misidentified as Brachyspira aalborgi in previous studies.</title>
        <authorList>
            <person name="Phillips N.D."/>
            <person name="La T."/>
            <person name="Hampson D.J."/>
        </authorList>
    </citation>
    <scope>NUCLEOTIDE SEQUENCE [LARGE SCALE GENOMIC DNA]</scope>
    <source>
        <strain evidence="1 2">Z12</strain>
    </source>
</reference>
<dbReference type="EMBL" id="SJDU01000051">
    <property type="protein sequence ID" value="TKZ35813.1"/>
    <property type="molecule type" value="Genomic_DNA"/>
</dbReference>
<gene>
    <name evidence="1" type="ORF">EZH24_03300</name>
</gene>
<evidence type="ECO:0000313" key="2">
    <source>
        <dbReference type="Proteomes" id="UP000310168"/>
    </source>
</evidence>
<dbReference type="PROSITE" id="PS51257">
    <property type="entry name" value="PROKAR_LIPOPROTEIN"/>
    <property type="match status" value="1"/>
</dbReference>
<dbReference type="RefSeq" id="WP_137997706.1">
    <property type="nucleotide sequence ID" value="NZ_SJDU01000051.1"/>
</dbReference>
<evidence type="ECO:0008006" key="3">
    <source>
        <dbReference type="Google" id="ProtNLM"/>
    </source>
</evidence>